<gene>
    <name evidence="2" type="ORF">Q9K02_07040</name>
</gene>
<dbReference type="Pfam" id="PF13428">
    <property type="entry name" value="TPR_14"/>
    <property type="match status" value="1"/>
</dbReference>
<sequence length="218" mass="23276">MSWVPILLLALLTFVGAVFLLKLPRSVWALFGAALLFGLAGYAIQGSPGQAGAPRVATGDETARSGEAMVQARREFYAEGVLPSRFVVTADAFARRGQFDQSARFLSNALAENPNDSEAWLALGNSLVEHAEGQLTPAALNAYERADAVGLGNPAPIYFLGLAWLRAGEPQRTRELWAELLASAPDDADWRPLLAERIARLDGLLGVSDATVEAEAAE</sequence>
<dbReference type="EMBL" id="JAVAIM010000001">
    <property type="protein sequence ID" value="MDP4574891.1"/>
    <property type="molecule type" value="Genomic_DNA"/>
</dbReference>
<reference evidence="2 3" key="1">
    <citation type="submission" date="2023-08" db="EMBL/GenBank/DDBJ databases">
        <title>genomic of G39.</title>
        <authorList>
            <person name="Wang Y."/>
        </authorList>
    </citation>
    <scope>NUCLEOTIDE SEQUENCE [LARGE SCALE GENOMIC DNA]</scope>
    <source>
        <strain evidence="2 3">G39</strain>
    </source>
</reference>
<dbReference type="SUPFAM" id="SSF48452">
    <property type="entry name" value="TPR-like"/>
    <property type="match status" value="1"/>
</dbReference>
<keyword evidence="1" id="KW-0472">Membrane</keyword>
<dbReference type="Proteomes" id="UP001240639">
    <property type="component" value="Unassembled WGS sequence"/>
</dbReference>
<keyword evidence="1" id="KW-1133">Transmembrane helix</keyword>
<name>A0ABT9HP38_9SPHN</name>
<keyword evidence="1" id="KW-0812">Transmembrane</keyword>
<dbReference type="RefSeq" id="WP_305932249.1">
    <property type="nucleotide sequence ID" value="NZ_JAVAIM010000001.1"/>
</dbReference>
<proteinExistence type="predicted"/>
<protein>
    <submittedName>
        <fullName evidence="2">Tetratricopeptide repeat protein</fullName>
    </submittedName>
</protein>
<comment type="caution">
    <text evidence="2">The sequence shown here is derived from an EMBL/GenBank/DDBJ whole genome shotgun (WGS) entry which is preliminary data.</text>
</comment>
<dbReference type="InterPro" id="IPR011990">
    <property type="entry name" value="TPR-like_helical_dom_sf"/>
</dbReference>
<evidence type="ECO:0000313" key="2">
    <source>
        <dbReference type="EMBL" id="MDP4574891.1"/>
    </source>
</evidence>
<evidence type="ECO:0000256" key="1">
    <source>
        <dbReference type="SAM" id="Phobius"/>
    </source>
</evidence>
<accession>A0ABT9HP38</accession>
<dbReference type="Gene3D" id="1.25.40.10">
    <property type="entry name" value="Tetratricopeptide repeat domain"/>
    <property type="match status" value="1"/>
</dbReference>
<organism evidence="2 3">
    <name type="scientific">Qipengyuania profundimaris</name>
    <dbReference type="NCBI Taxonomy" id="3067652"/>
    <lineage>
        <taxon>Bacteria</taxon>
        <taxon>Pseudomonadati</taxon>
        <taxon>Pseudomonadota</taxon>
        <taxon>Alphaproteobacteria</taxon>
        <taxon>Sphingomonadales</taxon>
        <taxon>Erythrobacteraceae</taxon>
        <taxon>Qipengyuania</taxon>
    </lineage>
</organism>
<keyword evidence="3" id="KW-1185">Reference proteome</keyword>
<evidence type="ECO:0000313" key="3">
    <source>
        <dbReference type="Proteomes" id="UP001240639"/>
    </source>
</evidence>
<feature type="transmembrane region" description="Helical" evidence="1">
    <location>
        <begin position="27"/>
        <end position="45"/>
    </location>
</feature>